<dbReference type="EMBL" id="MVGJ01000081">
    <property type="protein sequence ID" value="OOL80184.1"/>
    <property type="molecule type" value="Genomic_DNA"/>
</dbReference>
<dbReference type="GO" id="GO:0006282">
    <property type="term" value="P:regulation of DNA repair"/>
    <property type="evidence" value="ECO:0007669"/>
    <property type="project" value="UniProtKB-UniRule"/>
</dbReference>
<evidence type="ECO:0000256" key="5">
    <source>
        <dbReference type="ARBA" id="ARBA00022490"/>
    </source>
</evidence>
<reference evidence="7 8" key="1">
    <citation type="submission" date="2017-02" db="EMBL/GenBank/DDBJ databases">
        <title>Clonality and virulence of isolates of VRE in Hematopoietic Stem Cell Transplanted (HSCT) patients.</title>
        <authorList>
            <person name="Marchi A.P."/>
            <person name="Martins R.C."/>
            <person name="Marie S.K."/>
            <person name="Levin A.S."/>
            <person name="Costa S.F."/>
        </authorList>
    </citation>
    <scope>NUCLEOTIDE SEQUENCE [LARGE SCALE GENOMIC DNA]</scope>
    <source>
        <strain evidence="7 8">LIM1759</strain>
    </source>
</reference>
<dbReference type="Pfam" id="PF21981">
    <property type="entry name" value="RecX_HTH3"/>
    <property type="match status" value="2"/>
</dbReference>
<dbReference type="Gene3D" id="1.10.10.10">
    <property type="entry name" value="Winged helix-like DNA-binding domain superfamily/Winged helix DNA-binding domain"/>
    <property type="match status" value="4"/>
</dbReference>
<dbReference type="Pfam" id="PF02631">
    <property type="entry name" value="RecX_HTH2"/>
    <property type="match status" value="1"/>
</dbReference>
<dbReference type="Proteomes" id="UP000191171">
    <property type="component" value="Unassembled WGS sequence"/>
</dbReference>
<keyword evidence="5 6" id="KW-0963">Cytoplasm</keyword>
<dbReference type="InterPro" id="IPR053926">
    <property type="entry name" value="RecX_HTH_1st"/>
</dbReference>
<dbReference type="AlphaFoldDB" id="A0A1S8IWS4"/>
<proteinExistence type="inferred from homology"/>
<dbReference type="PANTHER" id="PTHR33602:SF1">
    <property type="entry name" value="REGULATORY PROTEIN RECX FAMILY PROTEIN"/>
    <property type="match status" value="1"/>
</dbReference>
<comment type="function">
    <text evidence="1 6">Modulates RecA activity.</text>
</comment>
<dbReference type="HAMAP" id="MF_01114">
    <property type="entry name" value="RecX"/>
    <property type="match status" value="1"/>
</dbReference>
<sequence>MFMLTVTRISKGKGPFYRVDLSEGEALQVSEDVLVRYRLLKGRELDEETIQEIKKSSGADFGFHLAMNYLSYQLRSEKEIRTYLKEKEILQEDRNKIVARLKELDLVDDLVYGESYVRTNMRLSDKGPKKLAQQMQQKGLKPEIIEQALSQYTFEDQVQNAHQTAEKAFGKNHGKSQKELLRKIQQTLMTKGFSQEVIQQAIADLPQEADQEIEYDYLVKQGDKLWRRNLRFEPKKRNLKVKQSLYQKGFDLDMIQRFITEKEEESE</sequence>
<evidence type="ECO:0000313" key="8">
    <source>
        <dbReference type="Proteomes" id="UP000191171"/>
    </source>
</evidence>
<dbReference type="InterPro" id="IPR003783">
    <property type="entry name" value="Regulatory_RecX"/>
</dbReference>
<comment type="caution">
    <text evidence="7">The sequence shown here is derived from an EMBL/GenBank/DDBJ whole genome shotgun (WGS) entry which is preliminary data.</text>
</comment>
<protein>
    <recommendedName>
        <fullName evidence="4 6">Regulatory protein RecX</fullName>
    </recommendedName>
</protein>
<dbReference type="PANTHER" id="PTHR33602">
    <property type="entry name" value="REGULATORY PROTEIN RECX FAMILY PROTEIN"/>
    <property type="match status" value="1"/>
</dbReference>
<organism evidence="7 8">
    <name type="scientific">Enterococcus faecium</name>
    <name type="common">Streptococcus faecium</name>
    <dbReference type="NCBI Taxonomy" id="1352"/>
    <lineage>
        <taxon>Bacteria</taxon>
        <taxon>Bacillati</taxon>
        <taxon>Bacillota</taxon>
        <taxon>Bacilli</taxon>
        <taxon>Lactobacillales</taxon>
        <taxon>Enterococcaceae</taxon>
        <taxon>Enterococcus</taxon>
    </lineage>
</organism>
<dbReference type="InterPro" id="IPR053925">
    <property type="entry name" value="RecX_HTH_3rd"/>
</dbReference>
<dbReference type="Pfam" id="PF21982">
    <property type="entry name" value="RecX_HTH1"/>
    <property type="match status" value="1"/>
</dbReference>
<dbReference type="NCBIfam" id="NF010733">
    <property type="entry name" value="PRK14135.1"/>
    <property type="match status" value="1"/>
</dbReference>
<accession>A0A1S8IWS4</accession>
<dbReference type="InterPro" id="IPR036388">
    <property type="entry name" value="WH-like_DNA-bd_sf"/>
</dbReference>
<gene>
    <name evidence="6" type="primary">recX</name>
    <name evidence="7" type="ORF">B1P95_12370</name>
</gene>
<evidence type="ECO:0000256" key="3">
    <source>
        <dbReference type="ARBA" id="ARBA00009695"/>
    </source>
</evidence>
<comment type="subcellular location">
    <subcellularLocation>
        <location evidence="2 6">Cytoplasm</location>
    </subcellularLocation>
</comment>
<comment type="similarity">
    <text evidence="3 6">Belongs to the RecX family.</text>
</comment>
<evidence type="ECO:0000313" key="7">
    <source>
        <dbReference type="EMBL" id="OOL80184.1"/>
    </source>
</evidence>
<evidence type="ECO:0000256" key="1">
    <source>
        <dbReference type="ARBA" id="ARBA00003529"/>
    </source>
</evidence>
<dbReference type="GO" id="GO:0005737">
    <property type="term" value="C:cytoplasm"/>
    <property type="evidence" value="ECO:0007669"/>
    <property type="project" value="UniProtKB-SubCell"/>
</dbReference>
<evidence type="ECO:0000256" key="4">
    <source>
        <dbReference type="ARBA" id="ARBA00018111"/>
    </source>
</evidence>
<name>A0A1S8IWS4_ENTFC</name>
<dbReference type="InterPro" id="IPR053924">
    <property type="entry name" value="RecX_HTH_2nd"/>
</dbReference>
<evidence type="ECO:0000256" key="2">
    <source>
        <dbReference type="ARBA" id="ARBA00004496"/>
    </source>
</evidence>
<evidence type="ECO:0000256" key="6">
    <source>
        <dbReference type="HAMAP-Rule" id="MF_01114"/>
    </source>
</evidence>